<proteinExistence type="predicted"/>
<gene>
    <name evidence="1" type="ORF">GA0061101_102308</name>
</gene>
<dbReference type="RefSeq" id="WP_037196053.1">
    <property type="nucleotide sequence ID" value="NZ_FMAF01000002.1"/>
</dbReference>
<reference evidence="1 2" key="1">
    <citation type="submission" date="2016-08" db="EMBL/GenBank/DDBJ databases">
        <authorList>
            <person name="Seilhamer J.J."/>
        </authorList>
    </citation>
    <scope>NUCLEOTIDE SEQUENCE [LARGE SCALE GENOMIC DNA]</scope>
    <source>
        <strain evidence="1 2">P1-7</strain>
    </source>
</reference>
<dbReference type="Proteomes" id="UP000199205">
    <property type="component" value="Unassembled WGS sequence"/>
</dbReference>
<sequence>MRSVAAALILTTIATAGPAWAISRYESLSRSCASVQQLIAGERAVILRYPSSDGRIILYDRYVSDDAQCGISGYAARTFVPTRDNPQCPVHNCRSSSVFNPH</sequence>
<dbReference type="OrthoDB" id="7870801at2"/>
<evidence type="ECO:0000313" key="1">
    <source>
        <dbReference type="EMBL" id="SCB14311.1"/>
    </source>
</evidence>
<dbReference type="EMBL" id="FMAF01000002">
    <property type="protein sequence ID" value="SCB14311.1"/>
    <property type="molecule type" value="Genomic_DNA"/>
</dbReference>
<name>A0A1C3UFR1_9HYPH</name>
<protein>
    <submittedName>
        <fullName evidence="1">Uncharacterized protein</fullName>
    </submittedName>
</protein>
<dbReference type="AlphaFoldDB" id="A0A1C3UFR1"/>
<evidence type="ECO:0000313" key="2">
    <source>
        <dbReference type="Proteomes" id="UP000199205"/>
    </source>
</evidence>
<accession>A0A1C3UFR1</accession>
<organism evidence="1 2">
    <name type="scientific">Rhizobium lusitanum</name>
    <dbReference type="NCBI Taxonomy" id="293958"/>
    <lineage>
        <taxon>Bacteria</taxon>
        <taxon>Pseudomonadati</taxon>
        <taxon>Pseudomonadota</taxon>
        <taxon>Alphaproteobacteria</taxon>
        <taxon>Hyphomicrobiales</taxon>
        <taxon>Rhizobiaceae</taxon>
        <taxon>Rhizobium/Agrobacterium group</taxon>
        <taxon>Rhizobium</taxon>
    </lineage>
</organism>